<reference evidence="2" key="1">
    <citation type="submission" date="2021-02" db="EMBL/GenBank/DDBJ databases">
        <authorList>
            <person name="Nowell W R."/>
        </authorList>
    </citation>
    <scope>NUCLEOTIDE SEQUENCE</scope>
</reference>
<proteinExistence type="predicted"/>
<feature type="region of interest" description="Disordered" evidence="1">
    <location>
        <begin position="141"/>
        <end position="193"/>
    </location>
</feature>
<name>A0A817Q0C2_9BILA</name>
<dbReference type="SUPFAM" id="SSF63829">
    <property type="entry name" value="Calcium-dependent phosphotriesterase"/>
    <property type="match status" value="1"/>
</dbReference>
<feature type="non-terminal residue" evidence="2">
    <location>
        <position position="1"/>
    </location>
</feature>
<gene>
    <name evidence="2" type="ORF">LUA448_LOCUS1639</name>
</gene>
<feature type="region of interest" description="Disordered" evidence="1">
    <location>
        <begin position="323"/>
        <end position="344"/>
    </location>
</feature>
<sequence>METCGYLYNLPFIPSSSQSNLAEHKHDSGYPCKFPLTATFTVTQSMILVVTTYHPDDVGEFNISIHGPAQLSLTPYISTSNIGTNTNEATSVDTIATTTTTATTATSTTSTTTTTATTATSTTTTTLIITTATTVTTKLPTTVTTKRPTTKSTRRTSTKATRRTSRGTTNNPTRPTITTPTTVTATPPGIQSSYSGALTKKSSSFMRPKQRRYGFYFLAIEVTISSSGIYTIVCESSIDTYGCLYNESFLPNNPNSKLIATDDDSGSKKNFKLVANLTTTESLILVVTTYNAEQTGAFKVIVYGPEKAILTPYVTIPLTTTRTSTTTSTSTSTTTSTTTRPTPSRIEVNIPATATWAQNGVTIAGGRGQGGATNQLHWPCGLFVDDDQTVVIADWLNHRIMQWKIDDTTNGQVVAGGKGQGNGLHQLNQPTDVLIDKETDSLIICDQVNERVVRWSRRSGTT</sequence>
<dbReference type="InterPro" id="IPR011042">
    <property type="entry name" value="6-blade_b-propeller_TolB-like"/>
</dbReference>
<dbReference type="Proteomes" id="UP000663833">
    <property type="component" value="Unassembled WGS sequence"/>
</dbReference>
<dbReference type="Gene3D" id="2.120.10.30">
    <property type="entry name" value="TolB, C-terminal domain"/>
    <property type="match status" value="1"/>
</dbReference>
<dbReference type="EMBL" id="CAJNYD010000040">
    <property type="protein sequence ID" value="CAF3191899.1"/>
    <property type="molecule type" value="Genomic_DNA"/>
</dbReference>
<comment type="caution">
    <text evidence="2">The sequence shown here is derived from an EMBL/GenBank/DDBJ whole genome shotgun (WGS) entry which is preliminary data.</text>
</comment>
<feature type="compositionally biased region" description="Basic residues" evidence="1">
    <location>
        <begin position="148"/>
        <end position="165"/>
    </location>
</feature>
<evidence type="ECO:0000256" key="1">
    <source>
        <dbReference type="SAM" id="MobiDB-lite"/>
    </source>
</evidence>
<dbReference type="AlphaFoldDB" id="A0A817Q0C2"/>
<evidence type="ECO:0000313" key="2">
    <source>
        <dbReference type="EMBL" id="CAF3191899.1"/>
    </source>
</evidence>
<protein>
    <submittedName>
        <fullName evidence="2">Uncharacterized protein</fullName>
    </submittedName>
</protein>
<accession>A0A817Q0C2</accession>
<evidence type="ECO:0000313" key="3">
    <source>
        <dbReference type="Proteomes" id="UP000663833"/>
    </source>
</evidence>
<feature type="compositionally biased region" description="Low complexity" evidence="1">
    <location>
        <begin position="166"/>
        <end position="188"/>
    </location>
</feature>
<organism evidence="2 3">
    <name type="scientific">Rotaria socialis</name>
    <dbReference type="NCBI Taxonomy" id="392032"/>
    <lineage>
        <taxon>Eukaryota</taxon>
        <taxon>Metazoa</taxon>
        <taxon>Spiralia</taxon>
        <taxon>Gnathifera</taxon>
        <taxon>Rotifera</taxon>
        <taxon>Eurotatoria</taxon>
        <taxon>Bdelloidea</taxon>
        <taxon>Philodinida</taxon>
        <taxon>Philodinidae</taxon>
        <taxon>Rotaria</taxon>
    </lineage>
</organism>